<reference evidence="2" key="1">
    <citation type="submission" date="2024-04" db="EMBL/GenBank/DDBJ databases">
        <authorList>
            <person name="Shaw F."/>
            <person name="Minotto A."/>
        </authorList>
    </citation>
    <scope>NUCLEOTIDE SEQUENCE [LARGE SCALE GENOMIC DNA]</scope>
</reference>
<dbReference type="EMBL" id="OZ037954">
    <property type="protein sequence ID" value="CAL1699634.1"/>
    <property type="molecule type" value="Genomic_DNA"/>
</dbReference>
<keyword evidence="2" id="KW-1185">Reference proteome</keyword>
<name>A0ABP1CXM0_9APHY</name>
<organism evidence="1 2">
    <name type="scientific">Somion occarium</name>
    <dbReference type="NCBI Taxonomy" id="3059160"/>
    <lineage>
        <taxon>Eukaryota</taxon>
        <taxon>Fungi</taxon>
        <taxon>Dikarya</taxon>
        <taxon>Basidiomycota</taxon>
        <taxon>Agaricomycotina</taxon>
        <taxon>Agaricomycetes</taxon>
        <taxon>Polyporales</taxon>
        <taxon>Cerrenaceae</taxon>
        <taxon>Somion</taxon>
    </lineage>
</organism>
<dbReference type="Proteomes" id="UP001497453">
    <property type="component" value="Chromosome 11"/>
</dbReference>
<gene>
    <name evidence="1" type="ORF">GFSPODELE1_LOCUS2770</name>
</gene>
<sequence length="155" mass="16853">MTRRTPLCPQGCLASCSVTKMNSTADIASLAPCANSKARARLPPTINPNPKSALDWIAPPPGWFYGNWKVTYTSQPTYLPFDNMQYDSSPVFPQSATLPGQNNDLTSYQTANSSTILTVYGIDTPRRSNDPSLGPEWDVVYDFVGMGNLAAINNS</sequence>
<accession>A0ABP1CXM0</accession>
<protein>
    <submittedName>
        <fullName evidence="1">Uncharacterized protein</fullName>
    </submittedName>
</protein>
<evidence type="ECO:0000313" key="2">
    <source>
        <dbReference type="Proteomes" id="UP001497453"/>
    </source>
</evidence>
<proteinExistence type="predicted"/>
<evidence type="ECO:0000313" key="1">
    <source>
        <dbReference type="EMBL" id="CAL1699634.1"/>
    </source>
</evidence>